<dbReference type="EMBL" id="CP072800">
    <property type="protein sequence ID" value="QTR49147.1"/>
    <property type="molecule type" value="Genomic_DNA"/>
</dbReference>
<dbReference type="InterPro" id="IPR025455">
    <property type="entry name" value="DUF4276"/>
</dbReference>
<dbReference type="RefSeq" id="WP_210226005.1">
    <property type="nucleotide sequence ID" value="NZ_CP072800.1"/>
</dbReference>
<dbReference type="Pfam" id="PF14103">
    <property type="entry name" value="DUF4276"/>
    <property type="match status" value="1"/>
</dbReference>
<organism evidence="2 3">
    <name type="scientific">Candidatus Thiothrix anitrata</name>
    <dbReference type="NCBI Taxonomy" id="2823902"/>
    <lineage>
        <taxon>Bacteria</taxon>
        <taxon>Pseudomonadati</taxon>
        <taxon>Pseudomonadota</taxon>
        <taxon>Gammaproteobacteria</taxon>
        <taxon>Thiotrichales</taxon>
        <taxon>Thiotrichaceae</taxon>
        <taxon>Thiothrix</taxon>
    </lineage>
</organism>
<dbReference type="Proteomes" id="UP000672027">
    <property type="component" value="Chromosome"/>
</dbReference>
<evidence type="ECO:0000313" key="2">
    <source>
        <dbReference type="EMBL" id="QTR49147.1"/>
    </source>
</evidence>
<proteinExistence type="predicted"/>
<accession>A0ABX7WZT3</accession>
<protein>
    <submittedName>
        <fullName evidence="2">DUF4276 family protein</fullName>
    </submittedName>
</protein>
<keyword evidence="3" id="KW-1185">Reference proteome</keyword>
<feature type="coiled-coil region" evidence="1">
    <location>
        <begin position="67"/>
        <end position="94"/>
    </location>
</feature>
<gene>
    <name evidence="2" type="ORF">J8380_12845</name>
</gene>
<keyword evidence="1" id="KW-0175">Coiled coil</keyword>
<evidence type="ECO:0000313" key="3">
    <source>
        <dbReference type="Proteomes" id="UP000672027"/>
    </source>
</evidence>
<evidence type="ECO:0000256" key="1">
    <source>
        <dbReference type="SAM" id="Coils"/>
    </source>
</evidence>
<reference evidence="2 3" key="1">
    <citation type="submission" date="2021-04" db="EMBL/GenBank/DDBJ databases">
        <title>Genomics, taxonomy and metabolism of representatives of sulfur bacteria of the genus Thiothrix: Thiothrix fructosivorans QT, Thiothrix unzii A1T and three new species, Thiothrix subterranea sp. nov., Thiothrix litoralis sp. nov. and 'Candidatus Thiothrix anitrata' sp. nov.</title>
        <authorList>
            <person name="Ravin N.V."/>
            <person name="Smolyakov D."/>
            <person name="Rudenko T.S."/>
            <person name="Mardanov A.V."/>
            <person name="Beletsky A.V."/>
            <person name="Markov N.D."/>
            <person name="Fomenkov A.I."/>
            <person name="Roberts R.J."/>
            <person name="Karnachuk O.V."/>
            <person name="Novikov A."/>
            <person name="Grabovich M.Y."/>
        </authorList>
    </citation>
    <scope>NUCLEOTIDE SEQUENCE [LARGE SCALE GENOMIC DNA]</scope>
    <source>
        <strain evidence="2 3">A52</strain>
    </source>
</reference>
<sequence length="206" mass="23184">MLEKLIVLVEEISMEAALEGLLPRMLGDVEFQIIRFQCKDDLLKQLPARLKGYSQWLPSNWAILVLVDRDDSDCAALKQQLEQAAQQAGLLTKTRVAAGQRFQVVNRIVIEELEAWFFGDWKAVQQVYPRVPASIPQKKPYRDPDAISGGTWEALERVLKKAGYFPTGLRKLECAREIASHLNPDNNQSASFNAFASAIATVLAWE</sequence>
<name>A0ABX7WZT3_9GAMM</name>